<dbReference type="Proteomes" id="UP000814140">
    <property type="component" value="Unassembled WGS sequence"/>
</dbReference>
<proteinExistence type="predicted"/>
<reference evidence="1" key="1">
    <citation type="submission" date="2021-03" db="EMBL/GenBank/DDBJ databases">
        <authorList>
            <consortium name="DOE Joint Genome Institute"/>
            <person name="Ahrendt S."/>
            <person name="Looney B.P."/>
            <person name="Miyauchi S."/>
            <person name="Morin E."/>
            <person name="Drula E."/>
            <person name="Courty P.E."/>
            <person name="Chicoki N."/>
            <person name="Fauchery L."/>
            <person name="Kohler A."/>
            <person name="Kuo A."/>
            <person name="Labutti K."/>
            <person name="Pangilinan J."/>
            <person name="Lipzen A."/>
            <person name="Riley R."/>
            <person name="Andreopoulos W."/>
            <person name="He G."/>
            <person name="Johnson J."/>
            <person name="Barry K.W."/>
            <person name="Grigoriev I.V."/>
            <person name="Nagy L."/>
            <person name="Hibbett D."/>
            <person name="Henrissat B."/>
            <person name="Matheny P.B."/>
            <person name="Labbe J."/>
            <person name="Martin F."/>
        </authorList>
    </citation>
    <scope>NUCLEOTIDE SEQUENCE</scope>
    <source>
        <strain evidence="1">HHB10654</strain>
    </source>
</reference>
<keyword evidence="2" id="KW-1185">Reference proteome</keyword>
<reference evidence="1" key="2">
    <citation type="journal article" date="2022" name="New Phytol.">
        <title>Evolutionary transition to the ectomycorrhizal habit in the genomes of a hyperdiverse lineage of mushroom-forming fungi.</title>
        <authorList>
            <person name="Looney B."/>
            <person name="Miyauchi S."/>
            <person name="Morin E."/>
            <person name="Drula E."/>
            <person name="Courty P.E."/>
            <person name="Kohler A."/>
            <person name="Kuo A."/>
            <person name="LaButti K."/>
            <person name="Pangilinan J."/>
            <person name="Lipzen A."/>
            <person name="Riley R."/>
            <person name="Andreopoulos W."/>
            <person name="He G."/>
            <person name="Johnson J."/>
            <person name="Nolan M."/>
            <person name="Tritt A."/>
            <person name="Barry K.W."/>
            <person name="Grigoriev I.V."/>
            <person name="Nagy L.G."/>
            <person name="Hibbett D."/>
            <person name="Henrissat B."/>
            <person name="Matheny P.B."/>
            <person name="Labbe J."/>
            <person name="Martin F.M."/>
        </authorList>
    </citation>
    <scope>NUCLEOTIDE SEQUENCE</scope>
    <source>
        <strain evidence="1">HHB10654</strain>
    </source>
</reference>
<sequence>MSTGQKFAASLRVLQGINGEIPYLQNLICAAFGLSEEYNRDTWLQLVINIDGILIAAQSCLIQHEVYTLEPFMEDRIPTLELVAKLEDITRDVSDNDSLFHRLFGKPNYNDAVADFKQGKEKTVELLLNTSSPIINSEPIPQSFSYISDEDSGGVHSAENGIIEGRPTRTRYLTKIREWMRDSTASSFCQLTSAAGTGKTTIAHELTVLLTKEKIPFFPVFSDRGDPITASALILAIVLGLTDSVLDLRQHMDLTLAPAAQPLLQQFTKRIISPLLICSSTVLRGKPIILIFDALDECPAELVPGLVQGIRRACLTLRSAVKIFVTSRQRRPLTELRSLSRLCLTIDVGPDFIKKRHFSKLGKLWTEEMIAYDVKVLSSLAGYFLGVTEVCNCLDSQIWPPEIISAIAKGTAAFHEEGLDKLYLAALRNALPQDAEDWAMYRDVVGTILCATYTAPVSLCTISCLLNVPIPAISRLVLDLECVLNINDDISISSLGILGAHWQGVGSDLGTNSGPKDVRVSVIHPSFRNFITNVNRCTDPTFFTDADSAKRNTSQACTTVLSTVPWRHLEICQNIFTDPIDLPSDVHELDWRAFLRENYQAVIPLAAMFILFSPVAPNASRSGALKETIRVIRILCAALDCFQATAKEELLGDSPDLHALRSAVQILLPSGQVQISYATATSPPLPF</sequence>
<dbReference type="EMBL" id="MU277191">
    <property type="protein sequence ID" value="KAI0066990.1"/>
    <property type="molecule type" value="Genomic_DNA"/>
</dbReference>
<protein>
    <submittedName>
        <fullName evidence="1">Uncharacterized protein</fullName>
    </submittedName>
</protein>
<name>A0ACB8TF37_9AGAM</name>
<accession>A0ACB8TF37</accession>
<comment type="caution">
    <text evidence="1">The sequence shown here is derived from an EMBL/GenBank/DDBJ whole genome shotgun (WGS) entry which is preliminary data.</text>
</comment>
<gene>
    <name evidence="1" type="ORF">BV25DRAFT_1912331</name>
</gene>
<evidence type="ECO:0000313" key="2">
    <source>
        <dbReference type="Proteomes" id="UP000814140"/>
    </source>
</evidence>
<evidence type="ECO:0000313" key="1">
    <source>
        <dbReference type="EMBL" id="KAI0066990.1"/>
    </source>
</evidence>
<organism evidence="1 2">
    <name type="scientific">Artomyces pyxidatus</name>
    <dbReference type="NCBI Taxonomy" id="48021"/>
    <lineage>
        <taxon>Eukaryota</taxon>
        <taxon>Fungi</taxon>
        <taxon>Dikarya</taxon>
        <taxon>Basidiomycota</taxon>
        <taxon>Agaricomycotina</taxon>
        <taxon>Agaricomycetes</taxon>
        <taxon>Russulales</taxon>
        <taxon>Auriscalpiaceae</taxon>
        <taxon>Artomyces</taxon>
    </lineage>
</organism>